<dbReference type="Gene3D" id="3.60.40.10">
    <property type="entry name" value="PPM-type phosphatase domain"/>
    <property type="match status" value="1"/>
</dbReference>
<dbReference type="SUPFAM" id="SSF55781">
    <property type="entry name" value="GAF domain-like"/>
    <property type="match status" value="1"/>
</dbReference>
<dbReference type="PANTHER" id="PTHR43156:SF2">
    <property type="entry name" value="STAGE II SPORULATION PROTEIN E"/>
    <property type="match status" value="1"/>
</dbReference>
<proteinExistence type="predicted"/>
<dbReference type="Pfam" id="PF07228">
    <property type="entry name" value="SpoIIE"/>
    <property type="match status" value="1"/>
</dbReference>
<accession>A0A7K3WLI1</accession>
<dbReference type="PANTHER" id="PTHR43156">
    <property type="entry name" value="STAGE II SPORULATION PROTEIN E-RELATED"/>
    <property type="match status" value="1"/>
</dbReference>
<comment type="caution">
    <text evidence="3">The sequence shown here is derived from an EMBL/GenBank/DDBJ whole genome shotgun (WGS) entry which is preliminary data.</text>
</comment>
<dbReference type="InterPro" id="IPR035965">
    <property type="entry name" value="PAS-like_dom_sf"/>
</dbReference>
<dbReference type="Gene3D" id="3.30.450.40">
    <property type="match status" value="1"/>
</dbReference>
<dbReference type="PROSITE" id="PS50112">
    <property type="entry name" value="PAS"/>
    <property type="match status" value="1"/>
</dbReference>
<organism evidence="3 4">
    <name type="scientific">Goekera deserti</name>
    <dbReference type="NCBI Taxonomy" id="2497753"/>
    <lineage>
        <taxon>Bacteria</taxon>
        <taxon>Bacillati</taxon>
        <taxon>Actinomycetota</taxon>
        <taxon>Actinomycetes</taxon>
        <taxon>Geodermatophilales</taxon>
        <taxon>Geodermatophilaceae</taxon>
        <taxon>Goekera</taxon>
    </lineage>
</organism>
<dbReference type="InterPro" id="IPR036457">
    <property type="entry name" value="PPM-type-like_dom_sf"/>
</dbReference>
<dbReference type="SMART" id="SM00091">
    <property type="entry name" value="PAS"/>
    <property type="match status" value="1"/>
</dbReference>
<dbReference type="SUPFAM" id="SSF55785">
    <property type="entry name" value="PYP-like sensor domain (PAS domain)"/>
    <property type="match status" value="1"/>
</dbReference>
<dbReference type="Gene3D" id="3.30.450.20">
    <property type="entry name" value="PAS domain"/>
    <property type="match status" value="1"/>
</dbReference>
<dbReference type="InterPro" id="IPR029016">
    <property type="entry name" value="GAF-like_dom_sf"/>
</dbReference>
<dbReference type="EMBL" id="JAAGWK010000037">
    <property type="protein sequence ID" value="NEL56590.1"/>
    <property type="molecule type" value="Genomic_DNA"/>
</dbReference>
<sequence length="568" mass="60530">MVQGAQPVDRPDGVEPDLVQQAVEGMQRPLFVLDTGFRIRYANPAAVPLFQRPGEDLVGMHVWEDFPRVAGTVFHRAYVAVAQTGQPRTFETLVPRTGTWWRVDVFRTDAGLVVTMEDITDRMRLQHARDDAVAERVAAAERAAAAAAAAERAGRHLMMLGAVSQTFSVLPDVDAAVTRLAQLCVPLLGDWCLAGVVEDGRVRHLGRAHRDPARAAALHAFAEARLARARSVDTLPPALLAGEPVVLQSLSPGDAQQLIGDPASRAALAELEVGALAGLPLFARGELFGVLVLVNGPERGPFSTDELRTAGIAARRVGEMLENARLVAAREQMAERLQRSLLADPVHPDHLGVVVRYRPATRGIALGGDWYDSLVRRDGSTVLVIGDVMGHDVDAAAAMAQVKTLVRGIAYDRLEEPADVLRRADRAVVGLGGQAMATALVARVDEPGDGPRQVHWATAGHPAPLLLLADGTVQDLVAPVGPPLGMGWSGPRVTGCADLPAGSTLLLFTDGLFERRDEDLDAGRGRVRTVLAGLVGAGLDELCDTLLARLVDDRVEDDVAVLAVRVPG</sequence>
<name>A0A7K3WLI1_9ACTN</name>
<dbReference type="Pfam" id="PF08448">
    <property type="entry name" value="PAS_4"/>
    <property type="match status" value="1"/>
</dbReference>
<dbReference type="InterPro" id="IPR013656">
    <property type="entry name" value="PAS_4"/>
</dbReference>
<keyword evidence="1" id="KW-0378">Hydrolase</keyword>
<reference evidence="3 4" key="1">
    <citation type="submission" date="2020-02" db="EMBL/GenBank/DDBJ databases">
        <title>The whole genome sequence of CPCC 205119.</title>
        <authorList>
            <person name="Jiang Z."/>
        </authorList>
    </citation>
    <scope>NUCLEOTIDE SEQUENCE [LARGE SCALE GENOMIC DNA]</scope>
    <source>
        <strain evidence="3 4">CPCC 205119</strain>
    </source>
</reference>
<dbReference type="GO" id="GO:0016791">
    <property type="term" value="F:phosphatase activity"/>
    <property type="evidence" value="ECO:0007669"/>
    <property type="project" value="TreeGrafter"/>
</dbReference>
<gene>
    <name evidence="3" type="ORF">G1H19_21725</name>
</gene>
<dbReference type="CDD" id="cd00130">
    <property type="entry name" value="PAS"/>
    <property type="match status" value="1"/>
</dbReference>
<dbReference type="Proteomes" id="UP000470470">
    <property type="component" value="Unassembled WGS sequence"/>
</dbReference>
<dbReference type="InterPro" id="IPR001932">
    <property type="entry name" value="PPM-type_phosphatase-like_dom"/>
</dbReference>
<dbReference type="Pfam" id="PF01590">
    <property type="entry name" value="GAF"/>
    <property type="match status" value="1"/>
</dbReference>
<dbReference type="RefSeq" id="WP_152732128.1">
    <property type="nucleotide sequence ID" value="NZ_JAABOZ010000013.1"/>
</dbReference>
<evidence type="ECO:0000256" key="1">
    <source>
        <dbReference type="ARBA" id="ARBA00022801"/>
    </source>
</evidence>
<keyword evidence="4" id="KW-1185">Reference proteome</keyword>
<dbReference type="AlphaFoldDB" id="A0A7K3WLI1"/>
<evidence type="ECO:0000259" key="2">
    <source>
        <dbReference type="PROSITE" id="PS50112"/>
    </source>
</evidence>
<dbReference type="InterPro" id="IPR052016">
    <property type="entry name" value="Bact_Sigma-Reg"/>
</dbReference>
<protein>
    <submittedName>
        <fullName evidence="3">SpoIIE family protein phosphatase</fullName>
    </submittedName>
</protein>
<evidence type="ECO:0000313" key="4">
    <source>
        <dbReference type="Proteomes" id="UP000470470"/>
    </source>
</evidence>
<dbReference type="SUPFAM" id="SSF81606">
    <property type="entry name" value="PP2C-like"/>
    <property type="match status" value="1"/>
</dbReference>
<dbReference type="InterPro" id="IPR003018">
    <property type="entry name" value="GAF"/>
</dbReference>
<dbReference type="SMART" id="SM00331">
    <property type="entry name" value="PP2C_SIG"/>
    <property type="match status" value="1"/>
</dbReference>
<dbReference type="InterPro" id="IPR000014">
    <property type="entry name" value="PAS"/>
</dbReference>
<feature type="domain" description="PAS" evidence="2">
    <location>
        <begin position="15"/>
        <end position="59"/>
    </location>
</feature>
<evidence type="ECO:0000313" key="3">
    <source>
        <dbReference type="EMBL" id="NEL56590.1"/>
    </source>
</evidence>